<dbReference type="SUPFAM" id="SSF51556">
    <property type="entry name" value="Metallo-dependent hydrolases"/>
    <property type="match status" value="1"/>
</dbReference>
<dbReference type="PANTHER" id="PTHR43135">
    <property type="entry name" value="ALPHA-D-RIBOSE 1-METHYLPHOSPHONATE 5-TRIPHOSPHATE DIPHOSPHATASE"/>
    <property type="match status" value="1"/>
</dbReference>
<dbReference type="Proteomes" id="UP000829517">
    <property type="component" value="Unassembled WGS sequence"/>
</dbReference>
<evidence type="ECO:0000259" key="2">
    <source>
        <dbReference type="Pfam" id="PF01979"/>
    </source>
</evidence>
<keyword evidence="4" id="KW-1185">Reference proteome</keyword>
<dbReference type="SUPFAM" id="SSF51338">
    <property type="entry name" value="Composite domain of metallo-dependent hydrolases"/>
    <property type="match status" value="1"/>
</dbReference>
<dbReference type="Gene3D" id="2.30.40.10">
    <property type="entry name" value="Urease, subunit C, domain 1"/>
    <property type="match status" value="1"/>
</dbReference>
<reference evidence="3 4" key="1">
    <citation type="submission" date="2021-01" db="EMBL/GenBank/DDBJ databases">
        <title>Genome sequencing of Joostella atrarenae M1-2 (= KCTC 23194).</title>
        <authorList>
            <person name="Zakaria M.R."/>
            <person name="Lam M.Q."/>
            <person name="Chong C.S."/>
        </authorList>
    </citation>
    <scope>NUCLEOTIDE SEQUENCE [LARGE SCALE GENOMIC DNA]</scope>
    <source>
        <strain evidence="3 4">M1-2</strain>
    </source>
</reference>
<sequence>MKNTIQLIIIMFATIAVAQQTPASPQKEAILITGATTHIGNGTVIENGAVGFKDGKITFVGKTSEVNNSEYNKVIDASGKHIYPGFITLNATLGLVEIDAVRATDDEDEVGSLLPHIRSLIAYNAESKIVESMRPNGVLMGQITPRGGRISGTSSVVQFDAWNWEDAAIKVDDAIHLNWPNSLKRGRPWRGEEPGLKPNDKYKDEIDEVVTFLSEAKAYFSGDEKPRNLPYEATEGLFDGSKKLYVHVDGAREITDAINFVEKIGIQKMVVVGGDQADEVSNLLASKNIPVVIQRPHRLPTSNDENIKHTFMLASLLDKAGVLTSIDPSGRMERMNTRNLPFYAGSFAAYGVPKEKAVQMITENAAKICGVDDIVGTLATGKDATLFISEGDALDMRTNVLSDAFIQGRAISLETHQTELWHRYSDKYKQQ</sequence>
<dbReference type="Gene3D" id="3.20.20.140">
    <property type="entry name" value="Metal-dependent hydrolases"/>
    <property type="match status" value="1"/>
</dbReference>
<proteinExistence type="predicted"/>
<name>A0ABS9J363_9FLAO</name>
<dbReference type="InterPro" id="IPR006680">
    <property type="entry name" value="Amidohydro-rel"/>
</dbReference>
<evidence type="ECO:0000256" key="1">
    <source>
        <dbReference type="SAM" id="SignalP"/>
    </source>
</evidence>
<keyword evidence="1" id="KW-0732">Signal</keyword>
<dbReference type="InterPro" id="IPR011059">
    <property type="entry name" value="Metal-dep_hydrolase_composite"/>
</dbReference>
<dbReference type="EMBL" id="JAETXX010000004">
    <property type="protein sequence ID" value="MCF8714858.1"/>
    <property type="molecule type" value="Genomic_DNA"/>
</dbReference>
<dbReference type="InterPro" id="IPR032466">
    <property type="entry name" value="Metal_Hydrolase"/>
</dbReference>
<organism evidence="3 4">
    <name type="scientific">Joostella atrarenae</name>
    <dbReference type="NCBI Taxonomy" id="679257"/>
    <lineage>
        <taxon>Bacteria</taxon>
        <taxon>Pseudomonadati</taxon>
        <taxon>Bacteroidota</taxon>
        <taxon>Flavobacteriia</taxon>
        <taxon>Flavobacteriales</taxon>
        <taxon>Flavobacteriaceae</taxon>
        <taxon>Joostella</taxon>
    </lineage>
</organism>
<evidence type="ECO:0000313" key="4">
    <source>
        <dbReference type="Proteomes" id="UP000829517"/>
    </source>
</evidence>
<evidence type="ECO:0000313" key="3">
    <source>
        <dbReference type="EMBL" id="MCF8714858.1"/>
    </source>
</evidence>
<feature type="signal peptide" evidence="1">
    <location>
        <begin position="1"/>
        <end position="18"/>
    </location>
</feature>
<dbReference type="InterPro" id="IPR051781">
    <property type="entry name" value="Metallo-dep_Hydrolase"/>
</dbReference>
<gene>
    <name evidence="3" type="ORF">JM658_08455</name>
</gene>
<dbReference type="PANTHER" id="PTHR43135:SF3">
    <property type="entry name" value="ALPHA-D-RIBOSE 1-METHYLPHOSPHONATE 5-TRIPHOSPHATE DIPHOSPHATASE"/>
    <property type="match status" value="1"/>
</dbReference>
<feature type="chain" id="PRO_5046309319" evidence="1">
    <location>
        <begin position="19"/>
        <end position="431"/>
    </location>
</feature>
<accession>A0ABS9J363</accession>
<feature type="domain" description="Amidohydrolase-related" evidence="2">
    <location>
        <begin position="231"/>
        <end position="393"/>
    </location>
</feature>
<comment type="caution">
    <text evidence="3">The sequence shown here is derived from an EMBL/GenBank/DDBJ whole genome shotgun (WGS) entry which is preliminary data.</text>
</comment>
<dbReference type="RefSeq" id="WP_236958825.1">
    <property type="nucleotide sequence ID" value="NZ_JAETXX010000004.1"/>
</dbReference>
<protein>
    <submittedName>
        <fullName evidence="3">Amidohydrolase family protein</fullName>
    </submittedName>
</protein>
<dbReference type="Pfam" id="PF01979">
    <property type="entry name" value="Amidohydro_1"/>
    <property type="match status" value="1"/>
</dbReference>